<dbReference type="Gene3D" id="3.30.750.44">
    <property type="match status" value="1"/>
</dbReference>
<evidence type="ECO:0000256" key="3">
    <source>
        <dbReference type="ARBA" id="ARBA00022801"/>
    </source>
</evidence>
<dbReference type="AlphaFoldDB" id="A0A5C5X7P9"/>
<evidence type="ECO:0000256" key="5">
    <source>
        <dbReference type="RuleBase" id="RU004404"/>
    </source>
</evidence>
<dbReference type="InterPro" id="IPR041489">
    <property type="entry name" value="PDZ_6"/>
</dbReference>
<dbReference type="Gene3D" id="3.90.226.10">
    <property type="entry name" value="2-enoyl-CoA Hydratase, Chain A, domain 1"/>
    <property type="match status" value="1"/>
</dbReference>
<keyword evidence="9" id="KW-1185">Reference proteome</keyword>
<dbReference type="InterPro" id="IPR005151">
    <property type="entry name" value="Tail-specific_protease"/>
</dbReference>
<dbReference type="InterPro" id="IPR004447">
    <property type="entry name" value="Peptidase_S41A"/>
</dbReference>
<dbReference type="CDD" id="cd06782">
    <property type="entry name" value="cpPDZ_CPP-like"/>
    <property type="match status" value="1"/>
</dbReference>
<feature type="domain" description="PDZ" evidence="7">
    <location>
        <begin position="318"/>
        <end position="381"/>
    </location>
</feature>
<dbReference type="SUPFAM" id="SSF50156">
    <property type="entry name" value="PDZ domain-like"/>
    <property type="match status" value="1"/>
</dbReference>
<organism evidence="8 9">
    <name type="scientific">Thalassoglobus neptunius</name>
    <dbReference type="NCBI Taxonomy" id="1938619"/>
    <lineage>
        <taxon>Bacteria</taxon>
        <taxon>Pseudomonadati</taxon>
        <taxon>Planctomycetota</taxon>
        <taxon>Planctomycetia</taxon>
        <taxon>Planctomycetales</taxon>
        <taxon>Planctomycetaceae</taxon>
        <taxon>Thalassoglobus</taxon>
    </lineage>
</organism>
<evidence type="ECO:0000256" key="4">
    <source>
        <dbReference type="ARBA" id="ARBA00022825"/>
    </source>
</evidence>
<dbReference type="PROSITE" id="PS50106">
    <property type="entry name" value="PDZ"/>
    <property type="match status" value="1"/>
</dbReference>
<dbReference type="EC" id="3.4.21.-" evidence="8"/>
<dbReference type="Gene3D" id="2.30.42.10">
    <property type="match status" value="1"/>
</dbReference>
<dbReference type="SUPFAM" id="SSF52096">
    <property type="entry name" value="ClpP/crotonase"/>
    <property type="match status" value="1"/>
</dbReference>
<dbReference type="EMBL" id="SIHI01000001">
    <property type="protein sequence ID" value="TWT58371.1"/>
    <property type="molecule type" value="Genomic_DNA"/>
</dbReference>
<evidence type="ECO:0000313" key="8">
    <source>
        <dbReference type="EMBL" id="TWT58371.1"/>
    </source>
</evidence>
<keyword evidence="3 5" id="KW-0378">Hydrolase</keyword>
<dbReference type="OrthoDB" id="9812068at2"/>
<dbReference type="CDD" id="cd07560">
    <property type="entry name" value="Peptidase_S41_CPP"/>
    <property type="match status" value="1"/>
</dbReference>
<keyword evidence="4 5" id="KW-0720">Serine protease</keyword>
<dbReference type="Pfam" id="PF03572">
    <property type="entry name" value="Peptidase_S41"/>
    <property type="match status" value="1"/>
</dbReference>
<evidence type="ECO:0000256" key="6">
    <source>
        <dbReference type="SAM" id="MobiDB-lite"/>
    </source>
</evidence>
<dbReference type="GO" id="GO:0004175">
    <property type="term" value="F:endopeptidase activity"/>
    <property type="evidence" value="ECO:0007669"/>
    <property type="project" value="TreeGrafter"/>
</dbReference>
<feature type="region of interest" description="Disordered" evidence="6">
    <location>
        <begin position="628"/>
        <end position="658"/>
    </location>
</feature>
<dbReference type="GO" id="GO:0007165">
    <property type="term" value="P:signal transduction"/>
    <property type="evidence" value="ECO:0007669"/>
    <property type="project" value="TreeGrafter"/>
</dbReference>
<evidence type="ECO:0000256" key="1">
    <source>
        <dbReference type="ARBA" id="ARBA00009179"/>
    </source>
</evidence>
<dbReference type="NCBIfam" id="TIGR00225">
    <property type="entry name" value="prc"/>
    <property type="match status" value="1"/>
</dbReference>
<accession>A0A5C5X7P9</accession>
<comment type="caution">
    <text evidence="8">The sequence shown here is derived from an EMBL/GenBank/DDBJ whole genome shotgun (WGS) entry which is preliminary data.</text>
</comment>
<dbReference type="Pfam" id="PF17820">
    <property type="entry name" value="PDZ_6"/>
    <property type="match status" value="1"/>
</dbReference>
<feature type="compositionally biased region" description="Polar residues" evidence="6">
    <location>
        <begin position="638"/>
        <end position="658"/>
    </location>
</feature>
<evidence type="ECO:0000256" key="2">
    <source>
        <dbReference type="ARBA" id="ARBA00022670"/>
    </source>
</evidence>
<gene>
    <name evidence="8" type="ORF">KOR42_17450</name>
</gene>
<dbReference type="Proteomes" id="UP000317243">
    <property type="component" value="Unassembled WGS sequence"/>
</dbReference>
<dbReference type="RefSeq" id="WP_146508710.1">
    <property type="nucleotide sequence ID" value="NZ_SIHI01000001.1"/>
</dbReference>
<dbReference type="SMART" id="SM00228">
    <property type="entry name" value="PDZ"/>
    <property type="match status" value="1"/>
</dbReference>
<sequence>MSHSIKNNLTSTFVATLAFLVLLGGGFAHSEMTTQNVATSHSSFSSNNNERNNVAAAEGRFDISHDDRGMPLAREDVAPIRTAVVPGRGQSTPAYPSYTPAAPGYSNPVQQQFPSQPQYVVPGTGAPSTPINFPNQNIPTQNPYTPTQNPSTAPTPDKKQAEITARFSDPKMLGFLSNASMQQLTSLYHEVSRMIDARHVNPVSYEVRVSSSVEYLVAALSNPTFLRATGASANQNTIQQTQSELLQITRSQPARSATEAVGVMQWTAELVNRQLGIRREAVALEFINGTIDSLDQYSAFMPLASAYAPGATAEPIRTVSLEENIVGIGVELESHPRGAILVGVIDNSPASELGLQEGDIIVAVNRESMNGLDLNAVAGKLGGSIGTVITLDIDRNGQLYRGNVTRRSIYVSSVTGTKMIDTQNQVGYVRLKQFSASSRKDLEAALWSLHNQGMKSLVMDLRGNPGGLLDQAIDVSNLFVPCGTIVSTKGRNVSDNIQEEATYQQTWNTPLVVLVDKNSASASEIFAAAIQENGRGLIVGRQSYGKGTVQTHFPLETVSAQLKLTTAKFYSPKGREMAGAGVTPDVYVPESTSTGVAGTSQDTDINAALAQISQGIPFQLAQQAASCRDGHSEANHQAIPSTTPSINTQPFQMNLSSN</sequence>
<dbReference type="GO" id="GO:0006508">
    <property type="term" value="P:proteolysis"/>
    <property type="evidence" value="ECO:0007669"/>
    <property type="project" value="UniProtKB-KW"/>
</dbReference>
<dbReference type="SMART" id="SM00245">
    <property type="entry name" value="TSPc"/>
    <property type="match status" value="1"/>
</dbReference>
<proteinExistence type="inferred from homology"/>
<protein>
    <submittedName>
        <fullName evidence="8">Putative CtpA-like serine protease</fullName>
        <ecNumber evidence="8">3.4.21.-</ecNumber>
    </submittedName>
</protein>
<dbReference type="GO" id="GO:0008236">
    <property type="term" value="F:serine-type peptidase activity"/>
    <property type="evidence" value="ECO:0007669"/>
    <property type="project" value="UniProtKB-KW"/>
</dbReference>
<feature type="compositionally biased region" description="Low complexity" evidence="6">
    <location>
        <begin position="134"/>
        <end position="152"/>
    </location>
</feature>
<dbReference type="InterPro" id="IPR036034">
    <property type="entry name" value="PDZ_sf"/>
</dbReference>
<comment type="similarity">
    <text evidence="1 5">Belongs to the peptidase S41A family.</text>
</comment>
<dbReference type="PANTHER" id="PTHR32060">
    <property type="entry name" value="TAIL-SPECIFIC PROTEASE"/>
    <property type="match status" value="1"/>
</dbReference>
<reference evidence="8 9" key="1">
    <citation type="submission" date="2019-02" db="EMBL/GenBank/DDBJ databases">
        <title>Deep-cultivation of Planctomycetes and their phenomic and genomic characterization uncovers novel biology.</title>
        <authorList>
            <person name="Wiegand S."/>
            <person name="Jogler M."/>
            <person name="Boedeker C."/>
            <person name="Pinto D."/>
            <person name="Vollmers J."/>
            <person name="Rivas-Marin E."/>
            <person name="Kohn T."/>
            <person name="Peeters S.H."/>
            <person name="Heuer A."/>
            <person name="Rast P."/>
            <person name="Oberbeckmann S."/>
            <person name="Bunk B."/>
            <person name="Jeske O."/>
            <person name="Meyerdierks A."/>
            <person name="Storesund J.E."/>
            <person name="Kallscheuer N."/>
            <person name="Luecker S."/>
            <person name="Lage O.M."/>
            <person name="Pohl T."/>
            <person name="Merkel B.J."/>
            <person name="Hornburger P."/>
            <person name="Mueller R.-W."/>
            <person name="Bruemmer F."/>
            <person name="Labrenz M."/>
            <person name="Spormann A.M."/>
            <person name="Op Den Camp H."/>
            <person name="Overmann J."/>
            <person name="Amann R."/>
            <person name="Jetten M.S.M."/>
            <person name="Mascher T."/>
            <person name="Medema M.H."/>
            <person name="Devos D.P."/>
            <person name="Kaster A.-K."/>
            <person name="Ovreas L."/>
            <person name="Rohde M."/>
            <person name="Galperin M.Y."/>
            <person name="Jogler C."/>
        </authorList>
    </citation>
    <scope>NUCLEOTIDE SEQUENCE [LARGE SCALE GENOMIC DNA]</scope>
    <source>
        <strain evidence="8 9">KOR42</strain>
    </source>
</reference>
<dbReference type="GO" id="GO:0030288">
    <property type="term" value="C:outer membrane-bounded periplasmic space"/>
    <property type="evidence" value="ECO:0007669"/>
    <property type="project" value="TreeGrafter"/>
</dbReference>
<evidence type="ECO:0000259" key="7">
    <source>
        <dbReference type="PROSITE" id="PS50106"/>
    </source>
</evidence>
<keyword evidence="2 5" id="KW-0645">Protease</keyword>
<name>A0A5C5X7P9_9PLAN</name>
<feature type="region of interest" description="Disordered" evidence="6">
    <location>
        <begin position="126"/>
        <end position="159"/>
    </location>
</feature>
<evidence type="ECO:0000313" key="9">
    <source>
        <dbReference type="Proteomes" id="UP000317243"/>
    </source>
</evidence>
<dbReference type="PANTHER" id="PTHR32060:SF30">
    <property type="entry name" value="CARBOXY-TERMINAL PROCESSING PROTEASE CTPA"/>
    <property type="match status" value="1"/>
</dbReference>
<dbReference type="InterPro" id="IPR029045">
    <property type="entry name" value="ClpP/crotonase-like_dom_sf"/>
</dbReference>
<dbReference type="InterPro" id="IPR001478">
    <property type="entry name" value="PDZ"/>
</dbReference>